<keyword evidence="1 2" id="KW-0732">Signal</keyword>
<dbReference type="InterPro" id="IPR013783">
    <property type="entry name" value="Ig-like_fold"/>
</dbReference>
<evidence type="ECO:0000313" key="5">
    <source>
        <dbReference type="Proteomes" id="UP000587367"/>
    </source>
</evidence>
<dbReference type="Pfam" id="PF18962">
    <property type="entry name" value="Por_Secre_tail"/>
    <property type="match status" value="1"/>
</dbReference>
<dbReference type="InterPro" id="IPR036116">
    <property type="entry name" value="FN3_sf"/>
</dbReference>
<feature type="signal peptide" evidence="2">
    <location>
        <begin position="1"/>
        <end position="18"/>
    </location>
</feature>
<name>A0ABR6PUH7_9FLAO</name>
<evidence type="ECO:0000259" key="3">
    <source>
        <dbReference type="PROSITE" id="PS50853"/>
    </source>
</evidence>
<dbReference type="Gene3D" id="2.60.40.10">
    <property type="entry name" value="Immunoglobulins"/>
    <property type="match status" value="1"/>
</dbReference>
<reference evidence="4 5" key="1">
    <citation type="submission" date="2020-08" db="EMBL/GenBank/DDBJ databases">
        <title>Functional genomics of gut bacteria from endangered species of beetles.</title>
        <authorList>
            <person name="Carlos-Shanley C."/>
        </authorList>
    </citation>
    <scope>NUCLEOTIDE SEQUENCE [LARGE SCALE GENOMIC DNA]</scope>
    <source>
        <strain evidence="4 5">S00068</strain>
    </source>
</reference>
<dbReference type="NCBIfam" id="TIGR04183">
    <property type="entry name" value="Por_Secre_tail"/>
    <property type="match status" value="1"/>
</dbReference>
<comment type="caution">
    <text evidence="4">The sequence shown here is derived from an EMBL/GenBank/DDBJ whole genome shotgun (WGS) entry which is preliminary data.</text>
</comment>
<dbReference type="InterPro" id="IPR026444">
    <property type="entry name" value="Secre_tail"/>
</dbReference>
<gene>
    <name evidence="4" type="ORF">HNP24_000305</name>
</gene>
<accession>A0ABR6PUH7</accession>
<feature type="chain" id="PRO_5046696814" description="Fibronectin type-III domain-containing protein" evidence="2">
    <location>
        <begin position="19"/>
        <end position="943"/>
    </location>
</feature>
<keyword evidence="5" id="KW-1185">Reference proteome</keyword>
<dbReference type="Proteomes" id="UP000587367">
    <property type="component" value="Unassembled WGS sequence"/>
</dbReference>
<dbReference type="SUPFAM" id="SSF49265">
    <property type="entry name" value="Fibronectin type III"/>
    <property type="match status" value="1"/>
</dbReference>
<evidence type="ECO:0000256" key="1">
    <source>
        <dbReference type="ARBA" id="ARBA00022729"/>
    </source>
</evidence>
<evidence type="ECO:0000313" key="4">
    <source>
        <dbReference type="EMBL" id="MBB6329355.1"/>
    </source>
</evidence>
<sequence length="943" mass="100203">MKKILFVCLLMISIVLSAQIKLGGGSTAIGNAPVNSGFTYSYSQQIYTKQEINADAAGNITGLKFYLTPSANPSYLSNWVVYLGHTTKNSLNYQIGWIPVGEMTQVYSGTVTNVNGVLEVTFTTPFPYDNVRNLVVAVDENGFNFNSANPFFVYNTMEQALYTESNTVNPDPASPPNGHFLPYKPVVSLMGLVPNPLPDCPIINYPSDNASFVPVLPNITWAAVQGVTSYKVSIGTTPGGTDVVNQQSVATTNFTPSSPLLPSTVYYLKVTAVGSAGESSGCVNHKFTTVPAIPSNDECINAINLTVNPDLNCVDFTSGTTVMSTVSSPASSACGSSTSDVWYKFTATSTTHTVNLKNVTSVPLGGGYVYFQVLKGDCSNLTSILCSGSNCGYITSTSCPVSFVNNLTVGETYYIKVFSGTGYSSHKFDICVGTVPPPPSNDNCTNAISVPVNSGPDCTNVISGTTLLSNTSPTPGCSTGLGYDVWYKFTATGTRHRIKLINKVPVGLPNPSGGLQIRVFSGNCNNFVCSAAGGSEALVNNLTVGETYYIRVVDYNQIQGSGFNFQICIQTDLTPAPVNDECVNAITLNVNPDLNCTAVTSGTTLGATASNVPGSVCNGDPDDDVWFKFTATAAIHQISLRNAVGDGLNGNGDASGLFEVFTGSCGNLTKIICSNALVGNNNSYNVTGLTIGETYYVRVFSLLDFGYAINFDICVGVVSPPVNDDCSGALPVSVYPYSYTQVDAKHTTNNSGFTVPCYNVGRMNNGTWFTFIGDGSNYRIDVVMPAGSQFGFPGIALYTGSCGNLTCLKSSIAISANLPLIIDFPTVAGTVYYVNVGSGSRDTDFVEDIFTISIKKNVTLGTSEFSKTKESVEAYPNPFTDVLYISKADKVKSVSILDSSGRLIKTIEKPSSELHLRDLKEGTYLVVLNMKDGSKQTIKAIKR</sequence>
<organism evidence="4 5">
    <name type="scientific">Chryseobacterium sediminis</name>
    <dbReference type="NCBI Taxonomy" id="1679494"/>
    <lineage>
        <taxon>Bacteria</taxon>
        <taxon>Pseudomonadati</taxon>
        <taxon>Bacteroidota</taxon>
        <taxon>Flavobacteriia</taxon>
        <taxon>Flavobacteriales</taxon>
        <taxon>Weeksellaceae</taxon>
        <taxon>Chryseobacterium group</taxon>
        <taxon>Chryseobacterium</taxon>
    </lineage>
</organism>
<protein>
    <recommendedName>
        <fullName evidence="3">Fibronectin type-III domain-containing protein</fullName>
    </recommendedName>
</protein>
<dbReference type="RefSeq" id="WP_184552332.1">
    <property type="nucleotide sequence ID" value="NZ_JACHKS010000001.1"/>
</dbReference>
<dbReference type="InterPro" id="IPR056600">
    <property type="entry name" value="GBD_T9SS_assoc"/>
</dbReference>
<dbReference type="PROSITE" id="PS50853">
    <property type="entry name" value="FN3"/>
    <property type="match status" value="1"/>
</dbReference>
<feature type="domain" description="Fibronectin type-III" evidence="3">
    <location>
        <begin position="193"/>
        <end position="292"/>
    </location>
</feature>
<dbReference type="Pfam" id="PF23759">
    <property type="entry name" value="GBD_T9SS_assoc"/>
    <property type="match status" value="3"/>
</dbReference>
<evidence type="ECO:0000256" key="2">
    <source>
        <dbReference type="SAM" id="SignalP"/>
    </source>
</evidence>
<proteinExistence type="predicted"/>
<dbReference type="InterPro" id="IPR003961">
    <property type="entry name" value="FN3_dom"/>
</dbReference>
<dbReference type="EMBL" id="JACHKS010000001">
    <property type="protein sequence ID" value="MBB6329355.1"/>
    <property type="molecule type" value="Genomic_DNA"/>
</dbReference>